<evidence type="ECO:0000256" key="1">
    <source>
        <dbReference type="ARBA" id="ARBA00008635"/>
    </source>
</evidence>
<evidence type="ECO:0000313" key="4">
    <source>
        <dbReference type="EMBL" id="SEL23752.1"/>
    </source>
</evidence>
<feature type="binding site" evidence="3">
    <location>
        <position position="139"/>
    </location>
    <ligand>
        <name>a divalent metal cation</name>
        <dbReference type="ChEBI" id="CHEBI:60240"/>
    </ligand>
</feature>
<feature type="binding site" evidence="3">
    <location>
        <position position="54"/>
    </location>
    <ligand>
        <name>a divalent metal cation</name>
        <dbReference type="ChEBI" id="CHEBI:60240"/>
    </ligand>
</feature>
<feature type="binding site" evidence="3">
    <location>
        <position position="143"/>
    </location>
    <ligand>
        <name>a divalent metal cation</name>
        <dbReference type="ChEBI" id="CHEBI:60240"/>
    </ligand>
</feature>
<comment type="similarity">
    <text evidence="1">Belongs to the DinB family.</text>
</comment>
<dbReference type="PANTHER" id="PTHR37302">
    <property type="entry name" value="SLR1116 PROTEIN"/>
    <property type="match status" value="1"/>
</dbReference>
<evidence type="ECO:0000256" key="3">
    <source>
        <dbReference type="PIRSR" id="PIRSR607837-1"/>
    </source>
</evidence>
<dbReference type="InterPro" id="IPR034660">
    <property type="entry name" value="DinB/YfiT-like"/>
</dbReference>
<sequence length="170" mass="18773">METPMISPEWVRMMVRFGAHQNVAYADLTSDLDEAAWWADRGAFFGSLGATLNHILWADLIWLSRLASRPAPEATPGGRDIASTRVDWAAMRIGADAELTAWAGGLSETDLSGDLDWVSGLFGPQTARRDFVVTHVFNHATHHRGQVHAMLTAMGRETPTTDLIFLRDVQ</sequence>
<dbReference type="EMBL" id="FNZQ01000004">
    <property type="protein sequence ID" value="SEL23752.1"/>
    <property type="molecule type" value="Genomic_DNA"/>
</dbReference>
<evidence type="ECO:0000313" key="5">
    <source>
        <dbReference type="Proteomes" id="UP000199283"/>
    </source>
</evidence>
<dbReference type="AlphaFoldDB" id="A0A1H7NJM7"/>
<accession>A0A1H7NJM7</accession>
<name>A0A1H7NJM7_9RHOB</name>
<proteinExistence type="inferred from homology"/>
<dbReference type="PANTHER" id="PTHR37302:SF1">
    <property type="entry name" value="PROTEIN DINB"/>
    <property type="match status" value="1"/>
</dbReference>
<dbReference type="SUPFAM" id="SSF109854">
    <property type="entry name" value="DinB/YfiT-like putative metalloenzymes"/>
    <property type="match status" value="1"/>
</dbReference>
<dbReference type="STRING" id="188906.SAMN04488526_2220"/>
<organism evidence="4 5">
    <name type="scientific">Jannaschia helgolandensis</name>
    <dbReference type="NCBI Taxonomy" id="188906"/>
    <lineage>
        <taxon>Bacteria</taxon>
        <taxon>Pseudomonadati</taxon>
        <taxon>Pseudomonadota</taxon>
        <taxon>Alphaproteobacteria</taxon>
        <taxon>Rhodobacterales</taxon>
        <taxon>Roseobacteraceae</taxon>
        <taxon>Jannaschia</taxon>
    </lineage>
</organism>
<dbReference type="GO" id="GO:0046872">
    <property type="term" value="F:metal ion binding"/>
    <property type="evidence" value="ECO:0007669"/>
    <property type="project" value="UniProtKB-KW"/>
</dbReference>
<dbReference type="Pfam" id="PF05163">
    <property type="entry name" value="DinB"/>
    <property type="match status" value="1"/>
</dbReference>
<dbReference type="InterPro" id="IPR007837">
    <property type="entry name" value="DinB"/>
</dbReference>
<dbReference type="Proteomes" id="UP000199283">
    <property type="component" value="Unassembled WGS sequence"/>
</dbReference>
<keyword evidence="2 3" id="KW-0479">Metal-binding</keyword>
<reference evidence="4 5" key="1">
    <citation type="submission" date="2016-10" db="EMBL/GenBank/DDBJ databases">
        <authorList>
            <person name="de Groot N.N."/>
        </authorList>
    </citation>
    <scope>NUCLEOTIDE SEQUENCE [LARGE SCALE GENOMIC DNA]</scope>
    <source>
        <strain evidence="4 5">DSM 14858</strain>
    </source>
</reference>
<evidence type="ECO:0000256" key="2">
    <source>
        <dbReference type="ARBA" id="ARBA00022723"/>
    </source>
</evidence>
<gene>
    <name evidence="4" type="ORF">SAMN04488526_2220</name>
</gene>
<keyword evidence="5" id="KW-1185">Reference proteome</keyword>
<protein>
    <submittedName>
        <fullName evidence="4">Uncharacterized damage-inducible protein DinB (Forms a four-helix bundle)</fullName>
    </submittedName>
</protein>
<dbReference type="Gene3D" id="1.20.120.450">
    <property type="entry name" value="dinb family like domain"/>
    <property type="match status" value="1"/>
</dbReference>